<dbReference type="GO" id="GO:0016209">
    <property type="term" value="F:antioxidant activity"/>
    <property type="evidence" value="ECO:0007669"/>
    <property type="project" value="UniProtKB-KW"/>
</dbReference>
<sequence length="143" mass="16221">MCREEASDLSSLKAQLDECGVYLYAVVKENVGSEIQLFRPYFSGEIFLDQQRGFFGPLERWMGVSGILRGGVWMNGWRAYQSGYWGNVKGEGFVLGAVYVIGPQQQGILLEHREMEFGDKVQKSDVLQAVEQIKTQQLSLKFK</sequence>
<dbReference type="GO" id="GO:0005737">
    <property type="term" value="C:cytoplasm"/>
    <property type="evidence" value="ECO:0007669"/>
    <property type="project" value="UniProtKB-SubCell"/>
</dbReference>
<dbReference type="EMBL" id="BC124355">
    <property type="protein sequence ID" value="AAI24356.1"/>
    <property type="molecule type" value="mRNA"/>
</dbReference>
<proteinExistence type="evidence at transcript level"/>
<dbReference type="ZFIN" id="ZDB-GENE-060929-88">
    <property type="gene designation" value="selenou1b"/>
</dbReference>
<evidence type="ECO:0000256" key="6">
    <source>
        <dbReference type="ARBA" id="ARBA00023849"/>
    </source>
</evidence>
<dbReference type="CTD" id="767744"/>
<dbReference type="PANTHER" id="PTHR28630">
    <property type="match status" value="1"/>
</dbReference>
<evidence type="ECO:0000313" key="10">
    <source>
        <dbReference type="ZFIN" id="ZDB-GENE-060929-88"/>
    </source>
</evidence>
<keyword evidence="4" id="KW-0676">Redox-active center</keyword>
<dbReference type="InterPro" id="IPR032801">
    <property type="entry name" value="PXL2A/B/C"/>
</dbReference>
<dbReference type="PANTHER" id="PTHR28630:SF31">
    <property type="entry name" value="PEROXIREDOXIN-LIKE 2A"/>
    <property type="match status" value="1"/>
</dbReference>
<evidence type="ECO:0000256" key="1">
    <source>
        <dbReference type="ARBA" id="ARBA00004496"/>
    </source>
</evidence>
<dbReference type="Pfam" id="PF13911">
    <property type="entry name" value="AhpC-TSA_2"/>
    <property type="match status" value="1"/>
</dbReference>
<evidence type="ECO:0000256" key="2">
    <source>
        <dbReference type="ARBA" id="ARBA00022490"/>
    </source>
</evidence>
<dbReference type="KEGG" id="dre:767744"/>
<reference evidence="9" key="1">
    <citation type="submission" date="2006-09" db="EMBL/GenBank/DDBJ databases">
        <authorList>
            <consortium name="NIH - Zebrafish Gene Collection (ZGC) project"/>
        </authorList>
    </citation>
    <scope>NUCLEOTIDE SEQUENCE [LARGE SCALE MRNA]</scope>
    <source>
        <tissue evidence="9">Eye</tissue>
    </source>
</reference>
<accession>Q08C74</accession>
<organism evidence="9">
    <name type="scientific">Danio rerio</name>
    <name type="common">Zebrafish</name>
    <name type="synonym">Brachydanio rerio</name>
    <dbReference type="NCBI Taxonomy" id="7955"/>
    <lineage>
        <taxon>Eukaryota</taxon>
        <taxon>Metazoa</taxon>
        <taxon>Chordata</taxon>
        <taxon>Craniata</taxon>
        <taxon>Vertebrata</taxon>
        <taxon>Euteleostomi</taxon>
        <taxon>Actinopterygii</taxon>
        <taxon>Neopterygii</taxon>
        <taxon>Teleostei</taxon>
        <taxon>Ostariophysi</taxon>
        <taxon>Cypriniformes</taxon>
        <taxon>Danionidae</taxon>
        <taxon>Danioninae</taxon>
        <taxon>Danio</taxon>
    </lineage>
</organism>
<name>Q08C74_DANRE</name>
<keyword evidence="2" id="KW-0963">Cytoplasm</keyword>
<evidence type="ECO:0000256" key="3">
    <source>
        <dbReference type="ARBA" id="ARBA00022862"/>
    </source>
</evidence>
<gene>
    <name evidence="10" type="primary">selenou1b</name>
    <name evidence="10" type="synonym">fam213ab</name>
    <name evidence="9" type="synonym">zgc:153444</name>
</gene>
<dbReference type="AGR" id="ZFIN:ZDB-GENE-060929-88"/>
<dbReference type="OrthoDB" id="40334at2759"/>
<comment type="similarity">
    <text evidence="5">Belongs to the peroxiredoxin-like PRXL2 family. PRXL2A subfamily.</text>
</comment>
<keyword evidence="3" id="KW-0049">Antioxidant</keyword>
<dbReference type="PhylomeDB" id="Q08C74"/>
<comment type="subcellular location">
    <subcellularLocation>
        <location evidence="1">Cytoplasm</location>
    </subcellularLocation>
</comment>
<evidence type="ECO:0000256" key="8">
    <source>
        <dbReference type="ARBA" id="ARBA00032129"/>
    </source>
</evidence>
<evidence type="ECO:0000256" key="5">
    <source>
        <dbReference type="ARBA" id="ARBA00023787"/>
    </source>
</evidence>
<protein>
    <recommendedName>
        <fullName evidence="6">Peroxiredoxin-like 2A</fullName>
    </recommendedName>
    <alternativeName>
        <fullName evidence="8">Peroxiredoxin-like 2 activated in M-CSF stimulated monocytes</fullName>
    </alternativeName>
    <alternativeName>
        <fullName evidence="7">Redox-regulatory protein FAM213A</fullName>
    </alternativeName>
</protein>
<dbReference type="AlphaFoldDB" id="Q08C74"/>
<evidence type="ECO:0000256" key="7">
    <source>
        <dbReference type="ARBA" id="ARBA00032058"/>
    </source>
</evidence>
<evidence type="ECO:0000256" key="4">
    <source>
        <dbReference type="ARBA" id="ARBA00023284"/>
    </source>
</evidence>
<evidence type="ECO:0000313" key="9">
    <source>
        <dbReference type="EMBL" id="AAI24356.1"/>
    </source>
</evidence>
<dbReference type="GeneID" id="767744"/>